<feature type="compositionally biased region" description="Low complexity" evidence="1">
    <location>
        <begin position="399"/>
        <end position="417"/>
    </location>
</feature>
<keyword evidence="3" id="KW-1185">Reference proteome</keyword>
<evidence type="ECO:0000313" key="2">
    <source>
        <dbReference type="EMBL" id="CAK6969963.1"/>
    </source>
</evidence>
<feature type="compositionally biased region" description="Basic and acidic residues" evidence="1">
    <location>
        <begin position="419"/>
        <end position="428"/>
    </location>
</feature>
<name>A0AAV1PEW4_SCOSC</name>
<feature type="compositionally biased region" description="Polar residues" evidence="1">
    <location>
        <begin position="162"/>
        <end position="182"/>
    </location>
</feature>
<feature type="region of interest" description="Disordered" evidence="1">
    <location>
        <begin position="220"/>
        <end position="263"/>
    </location>
</feature>
<sequence length="477" mass="53472">MSDCEEADFWESWISPVKTKRKKEAKKNNSGQKFKKTNDIVRKKKKKKKKFKEAMQRRKEKKKEKKKKMALDLDDSFVSECGSTAALQAKPEALNLRSSAEKLKPDPLTPDSKKKTKRKKKVMFDLSPGYIVPSSLQSSIESVLLENEFVKDVGRCSPIAETGQNQGPPQDPNSQCSVDNMNSQDLFITQKTFRGSPSDSSSGEPDYKAVIWTPQMLMLTEGSQNENGSPKEKRELNTNLTEEKDVPCPSPSRPYVEPIVVTSSPDVKSKKQAFSCPSYTHERPLLPLTSTTIASTQTENFFTTELSSYLNFQQKSTSTLISDDVKPLDLSLPKRAKKDLKISATKLKGDEEKSVGWKQSCLLKEVKSDRGARPSCSSEARKEPCGRQRRSISAKSKGESTPSPESESKSTDTTTSSEDYEHPCRGNKVDLTQVRAVQMRLNESFFFKTKGEGSSPRAESPLMKLAQGRDVKSRKRH</sequence>
<feature type="compositionally biased region" description="Basic residues" evidence="1">
    <location>
        <begin position="42"/>
        <end position="51"/>
    </location>
</feature>
<feature type="compositionally biased region" description="Basic residues" evidence="1">
    <location>
        <begin position="58"/>
        <end position="68"/>
    </location>
</feature>
<feature type="region of interest" description="Disordered" evidence="1">
    <location>
        <begin position="18"/>
        <end position="70"/>
    </location>
</feature>
<reference evidence="2 3" key="1">
    <citation type="submission" date="2024-01" db="EMBL/GenBank/DDBJ databases">
        <authorList>
            <person name="Alioto T."/>
            <person name="Alioto T."/>
            <person name="Gomez Garrido J."/>
        </authorList>
    </citation>
    <scope>NUCLEOTIDE SEQUENCE [LARGE SCALE GENOMIC DNA]</scope>
</reference>
<dbReference type="Proteomes" id="UP001314229">
    <property type="component" value="Unassembled WGS sequence"/>
</dbReference>
<feature type="region of interest" description="Disordered" evidence="1">
    <location>
        <begin position="371"/>
        <end position="431"/>
    </location>
</feature>
<accession>A0AAV1PEW4</accession>
<evidence type="ECO:0000256" key="1">
    <source>
        <dbReference type="SAM" id="MobiDB-lite"/>
    </source>
</evidence>
<feature type="compositionally biased region" description="Basic and acidic residues" evidence="1">
    <location>
        <begin position="229"/>
        <end position="246"/>
    </location>
</feature>
<proteinExistence type="predicted"/>
<dbReference type="AlphaFoldDB" id="A0AAV1PEW4"/>
<organism evidence="2 3">
    <name type="scientific">Scomber scombrus</name>
    <name type="common">Atlantic mackerel</name>
    <name type="synonym">Scomber vernalis</name>
    <dbReference type="NCBI Taxonomy" id="13677"/>
    <lineage>
        <taxon>Eukaryota</taxon>
        <taxon>Metazoa</taxon>
        <taxon>Chordata</taxon>
        <taxon>Craniata</taxon>
        <taxon>Vertebrata</taxon>
        <taxon>Euteleostomi</taxon>
        <taxon>Actinopterygii</taxon>
        <taxon>Neopterygii</taxon>
        <taxon>Teleostei</taxon>
        <taxon>Neoteleostei</taxon>
        <taxon>Acanthomorphata</taxon>
        <taxon>Pelagiaria</taxon>
        <taxon>Scombriformes</taxon>
        <taxon>Scombridae</taxon>
        <taxon>Scomber</taxon>
    </lineage>
</organism>
<evidence type="ECO:0000313" key="3">
    <source>
        <dbReference type="Proteomes" id="UP001314229"/>
    </source>
</evidence>
<feature type="region of interest" description="Disordered" evidence="1">
    <location>
        <begin position="445"/>
        <end position="477"/>
    </location>
</feature>
<gene>
    <name evidence="2" type="ORF">FSCOSCO3_A019904</name>
</gene>
<protein>
    <submittedName>
        <fullName evidence="2">Uncharacterized protein LOC121897147</fullName>
    </submittedName>
</protein>
<comment type="caution">
    <text evidence="2">The sequence shown here is derived from an EMBL/GenBank/DDBJ whole genome shotgun (WGS) entry which is preliminary data.</text>
</comment>
<dbReference type="EMBL" id="CAWUFR010000145">
    <property type="protein sequence ID" value="CAK6969963.1"/>
    <property type="molecule type" value="Genomic_DNA"/>
</dbReference>
<feature type="region of interest" description="Disordered" evidence="1">
    <location>
        <begin position="89"/>
        <end position="120"/>
    </location>
</feature>
<feature type="region of interest" description="Disordered" evidence="1">
    <location>
        <begin position="158"/>
        <end position="182"/>
    </location>
</feature>